<dbReference type="AlphaFoldDB" id="W1NUF2"/>
<name>W1NUF2_AMBTC</name>
<dbReference type="eggNOG" id="KOG0032">
    <property type="taxonomic scope" value="Eukaryota"/>
</dbReference>
<proteinExistence type="predicted"/>
<evidence type="ECO:0000313" key="1">
    <source>
        <dbReference type="EMBL" id="ERM98905.1"/>
    </source>
</evidence>
<dbReference type="Proteomes" id="UP000017836">
    <property type="component" value="Unassembled WGS sequence"/>
</dbReference>
<accession>W1NUF2</accession>
<dbReference type="HOGENOM" id="CLU_1899045_0_0_1"/>
<dbReference type="EMBL" id="KI395136">
    <property type="protein sequence ID" value="ERM98905.1"/>
    <property type="molecule type" value="Genomic_DNA"/>
</dbReference>
<keyword evidence="2" id="KW-1185">Reference proteome</keyword>
<dbReference type="STRING" id="13333.W1NUF2"/>
<gene>
    <name evidence="1" type="ORF">AMTR_s00114p00075080</name>
</gene>
<evidence type="ECO:0000313" key="2">
    <source>
        <dbReference type="Proteomes" id="UP000017836"/>
    </source>
</evidence>
<sequence length="134" mass="14913">MGNCCRSPATAAREDVKSNYSVHDQSKKEGNNNKKLIVLSGSIKGGIDEKYVVDRGEFGVTYMCYKNNYGSCSGKALLFSFTSCSQSNEIEGPFCPFLFLSLHIFKAMKLKEFRGSTRKVDLLAQSARNVQFLD</sequence>
<organism evidence="1 2">
    <name type="scientific">Amborella trichopoda</name>
    <dbReference type="NCBI Taxonomy" id="13333"/>
    <lineage>
        <taxon>Eukaryota</taxon>
        <taxon>Viridiplantae</taxon>
        <taxon>Streptophyta</taxon>
        <taxon>Embryophyta</taxon>
        <taxon>Tracheophyta</taxon>
        <taxon>Spermatophyta</taxon>
        <taxon>Magnoliopsida</taxon>
        <taxon>Amborellales</taxon>
        <taxon>Amborellaceae</taxon>
        <taxon>Amborella</taxon>
    </lineage>
</organism>
<protein>
    <submittedName>
        <fullName evidence="1">Uncharacterized protein</fullName>
    </submittedName>
</protein>
<reference evidence="2" key="1">
    <citation type="journal article" date="2013" name="Science">
        <title>The Amborella genome and the evolution of flowering plants.</title>
        <authorList>
            <consortium name="Amborella Genome Project"/>
        </authorList>
    </citation>
    <scope>NUCLEOTIDE SEQUENCE [LARGE SCALE GENOMIC DNA]</scope>
</reference>
<dbReference type="Gramene" id="ERM98905">
    <property type="protein sequence ID" value="ERM98905"/>
    <property type="gene ID" value="AMTR_s00114p00075080"/>
</dbReference>